<dbReference type="Pfam" id="PF08239">
    <property type="entry name" value="SH3_3"/>
    <property type="match status" value="1"/>
</dbReference>
<proteinExistence type="predicted"/>
<comment type="caution">
    <text evidence="5">The sequence shown here is derived from an EMBL/GenBank/DDBJ whole genome shotgun (WGS) entry which is preliminary data.</text>
</comment>
<protein>
    <submittedName>
        <fullName evidence="5">N-acetylmuramoyl-L-alanine amidase</fullName>
    </submittedName>
</protein>
<dbReference type="PANTHER" id="PTHR30404">
    <property type="entry name" value="N-ACETYLMURAMOYL-L-ALANINE AMIDASE"/>
    <property type="match status" value="1"/>
</dbReference>
<dbReference type="SMART" id="SM00646">
    <property type="entry name" value="Ami_3"/>
    <property type="match status" value="1"/>
</dbReference>
<dbReference type="PROSITE" id="PS51781">
    <property type="entry name" value="SH3B"/>
    <property type="match status" value="1"/>
</dbReference>
<dbReference type="Pfam" id="PF01520">
    <property type="entry name" value="Amidase_3"/>
    <property type="match status" value="1"/>
</dbReference>
<keyword evidence="3" id="KW-0961">Cell wall biogenesis/degradation</keyword>
<dbReference type="Gene3D" id="2.60.40.1220">
    <property type="match status" value="1"/>
</dbReference>
<dbReference type="Pfam" id="PF13205">
    <property type="entry name" value="Big_5"/>
    <property type="match status" value="1"/>
</dbReference>
<reference evidence="5 6" key="1">
    <citation type="submission" date="2013-08" db="EMBL/GenBank/DDBJ databases">
        <title>Genome of Pontibacillus chungwhensis.</title>
        <authorList>
            <person name="Wang Q."/>
            <person name="Wang G."/>
        </authorList>
    </citation>
    <scope>NUCLEOTIDE SEQUENCE [LARGE SCALE GENOMIC DNA]</scope>
    <source>
        <strain evidence="5 6">BH030062</strain>
    </source>
</reference>
<dbReference type="CDD" id="cd02696">
    <property type="entry name" value="MurNAc-LAA"/>
    <property type="match status" value="1"/>
</dbReference>
<evidence type="ECO:0000259" key="4">
    <source>
        <dbReference type="PROSITE" id="PS51781"/>
    </source>
</evidence>
<dbReference type="Gene3D" id="2.30.30.40">
    <property type="entry name" value="SH3 Domains"/>
    <property type="match status" value="1"/>
</dbReference>
<dbReference type="GO" id="GO:0008745">
    <property type="term" value="F:N-acetylmuramoyl-L-alanine amidase activity"/>
    <property type="evidence" value="ECO:0007669"/>
    <property type="project" value="InterPro"/>
</dbReference>
<dbReference type="InterPro" id="IPR003646">
    <property type="entry name" value="SH3-like_bac-type"/>
</dbReference>
<dbReference type="Gene3D" id="3.40.630.40">
    <property type="entry name" value="Zn-dependent exopeptidases"/>
    <property type="match status" value="1"/>
</dbReference>
<dbReference type="GO" id="GO:0071555">
    <property type="term" value="P:cell wall organization"/>
    <property type="evidence" value="ECO:0007669"/>
    <property type="project" value="UniProtKB-KW"/>
</dbReference>
<dbReference type="GO" id="GO:0030288">
    <property type="term" value="C:outer membrane-bounded periplasmic space"/>
    <property type="evidence" value="ECO:0007669"/>
    <property type="project" value="TreeGrafter"/>
</dbReference>
<keyword evidence="1" id="KW-0732">Signal</keyword>
<organism evidence="5 6">
    <name type="scientific">Pontibacillus chungwhensis BH030062</name>
    <dbReference type="NCBI Taxonomy" id="1385513"/>
    <lineage>
        <taxon>Bacteria</taxon>
        <taxon>Bacillati</taxon>
        <taxon>Bacillota</taxon>
        <taxon>Bacilli</taxon>
        <taxon>Bacillales</taxon>
        <taxon>Bacillaceae</taxon>
        <taxon>Pontibacillus</taxon>
    </lineage>
</organism>
<feature type="domain" description="SH3b" evidence="4">
    <location>
        <begin position="139"/>
        <end position="201"/>
    </location>
</feature>
<evidence type="ECO:0000256" key="1">
    <source>
        <dbReference type="ARBA" id="ARBA00022729"/>
    </source>
</evidence>
<dbReference type="OrthoDB" id="9806267at2"/>
<dbReference type="EMBL" id="AVBG01000006">
    <property type="protein sequence ID" value="KGP91417.1"/>
    <property type="molecule type" value="Genomic_DNA"/>
</dbReference>
<sequence length="391" mass="43714">MTTRKIVGALLSLIVLFFVPVMTQAETVWEELPEEADVEPDKTWTIEFNTPINQATLQENIYVKTLDDGKYIPTYDVSEDGKKVVVHPPEDGYVSSGYYKLVVENDISSDKGKQMDQGYEKNFSIKSYEKPVIEEKPVLSTGTVTADVLNVRAEPNASSKKLGSLSRGDVVDVYDFEDFWTEIEFNGQKAYVHKTYMKLRKAGGTAVEGQRIVIDAGHGDHDPGAQSWGAQEKEINLDVSLRVAERLKALGATPILTRDTDQFLTLQGRVEYAQEVRGDLFVSIHANAASPGAKGSEVFYDSRKLSNVEEGRALAGYIQRKLVDIAGMYDRGVKDNNFYVIHYNTLPSVLVELGFMTNSGDFEKLTSNYYRDLYAQAITEGIVDYYEAEVN</sequence>
<evidence type="ECO:0000313" key="6">
    <source>
        <dbReference type="Proteomes" id="UP000030153"/>
    </source>
</evidence>
<keyword evidence="2" id="KW-0378">Hydrolase</keyword>
<evidence type="ECO:0000313" key="5">
    <source>
        <dbReference type="EMBL" id="KGP91417.1"/>
    </source>
</evidence>
<accession>A0A0A2UT05</accession>
<dbReference type="GO" id="GO:0009253">
    <property type="term" value="P:peptidoglycan catabolic process"/>
    <property type="evidence" value="ECO:0007669"/>
    <property type="project" value="InterPro"/>
</dbReference>
<dbReference type="PANTHER" id="PTHR30404:SF0">
    <property type="entry name" value="N-ACETYLMURAMOYL-L-ALANINE AMIDASE AMIC"/>
    <property type="match status" value="1"/>
</dbReference>
<gene>
    <name evidence="5" type="ORF">N780_19515</name>
</gene>
<keyword evidence="6" id="KW-1185">Reference proteome</keyword>
<dbReference type="InterPro" id="IPR014755">
    <property type="entry name" value="Cu-Rt/internalin_Ig-like"/>
</dbReference>
<dbReference type="STRING" id="1385513.N780_19515"/>
<dbReference type="RefSeq" id="WP_052114984.1">
    <property type="nucleotide sequence ID" value="NZ_AVBG01000006.1"/>
</dbReference>
<dbReference type="InterPro" id="IPR050695">
    <property type="entry name" value="N-acetylmuramoyl_amidase_3"/>
</dbReference>
<dbReference type="InterPro" id="IPR002508">
    <property type="entry name" value="MurNAc-LAA_cat"/>
</dbReference>
<dbReference type="eggNOG" id="COG0860">
    <property type="taxonomic scope" value="Bacteria"/>
</dbReference>
<evidence type="ECO:0000256" key="2">
    <source>
        <dbReference type="ARBA" id="ARBA00022801"/>
    </source>
</evidence>
<name>A0A0A2UT05_9BACI</name>
<dbReference type="SMART" id="SM00287">
    <property type="entry name" value="SH3b"/>
    <property type="match status" value="1"/>
</dbReference>
<evidence type="ECO:0000256" key="3">
    <source>
        <dbReference type="ARBA" id="ARBA00023316"/>
    </source>
</evidence>
<dbReference type="Proteomes" id="UP000030153">
    <property type="component" value="Unassembled WGS sequence"/>
</dbReference>
<dbReference type="AlphaFoldDB" id="A0A0A2UT05"/>
<dbReference type="SUPFAM" id="SSF53187">
    <property type="entry name" value="Zn-dependent exopeptidases"/>
    <property type="match status" value="1"/>
</dbReference>
<dbReference type="InterPro" id="IPR032812">
    <property type="entry name" value="SbsA_Ig"/>
</dbReference>